<dbReference type="RefSeq" id="WP_166505163.1">
    <property type="nucleotide sequence ID" value="NZ_LN650648.1"/>
</dbReference>
<dbReference type="Proteomes" id="UP000245695">
    <property type="component" value="Chromosome 1"/>
</dbReference>
<dbReference type="PANTHER" id="PTHR43236">
    <property type="entry name" value="ANTITOXIN HIGA1"/>
    <property type="match status" value="1"/>
</dbReference>
<evidence type="ECO:0000313" key="2">
    <source>
        <dbReference type="EMBL" id="CEI72517.1"/>
    </source>
</evidence>
<reference evidence="2 3" key="1">
    <citation type="submission" date="2014-09" db="EMBL/GenBank/DDBJ databases">
        <authorList>
            <person name="Hornung B.V."/>
        </authorList>
    </citation>
    <scope>NUCLEOTIDE SEQUENCE [LARGE SCALE GENOMIC DNA]</scope>
    <source>
        <strain evidence="2 3">FRIFI</strain>
    </source>
</reference>
<evidence type="ECO:0000313" key="3">
    <source>
        <dbReference type="Proteomes" id="UP000245695"/>
    </source>
</evidence>
<dbReference type="InterPro" id="IPR010359">
    <property type="entry name" value="IrrE_HExxH"/>
</dbReference>
<name>A0A2P2BQB5_9FIRM</name>
<dbReference type="AlphaFoldDB" id="A0A2P2BQB5"/>
<dbReference type="InterPro" id="IPR052345">
    <property type="entry name" value="Rad_response_metalloprotease"/>
</dbReference>
<evidence type="ECO:0000259" key="1">
    <source>
        <dbReference type="Pfam" id="PF06114"/>
    </source>
</evidence>
<keyword evidence="3" id="KW-1185">Reference proteome</keyword>
<gene>
    <name evidence="2" type="ORF">FRIFI_0977</name>
</gene>
<dbReference type="PANTHER" id="PTHR43236:SF1">
    <property type="entry name" value="BLL7220 PROTEIN"/>
    <property type="match status" value="1"/>
</dbReference>
<accession>A0A2P2BQB5</accession>
<protein>
    <recommendedName>
        <fullName evidence="1">IrrE N-terminal-like domain-containing protein</fullName>
    </recommendedName>
</protein>
<dbReference type="KEGG" id="rhom:FRIFI_0977"/>
<dbReference type="Pfam" id="PF06114">
    <property type="entry name" value="Peptidase_M78"/>
    <property type="match status" value="1"/>
</dbReference>
<sequence length="264" mass="30376">MRKYINDKKPEIYAEEIIQALNLEPPIDLEKICEYYDVNVNNEPLKNVEAILIISKGKKNILINESKYIYNERKRFTIAHEIGHLFIPWHDNISGCTGIGNFNSEDNVENEADLFASALLIPKNDIIKDIEGKSVTLSLIEELARKYQVSLGAMTRRILKYTDDNVVALFYFKNGKKIVQASSASFSSSLKSGKIKESAADKMITGKMYKSKVLQEHTYNTWFSDSKEGYMIVEESLYQSNFDRVFTLIRKYTFTDNNESILDF</sequence>
<proteinExistence type="predicted"/>
<feature type="domain" description="IrrE N-terminal-like" evidence="1">
    <location>
        <begin position="33"/>
        <end position="158"/>
    </location>
</feature>
<organism evidence="2 3">
    <name type="scientific">Romboutsia hominis</name>
    <dbReference type="NCBI Taxonomy" id="1507512"/>
    <lineage>
        <taxon>Bacteria</taxon>
        <taxon>Bacillati</taxon>
        <taxon>Bacillota</taxon>
        <taxon>Clostridia</taxon>
        <taxon>Peptostreptococcales</taxon>
        <taxon>Peptostreptococcaceae</taxon>
        <taxon>Romboutsia</taxon>
    </lineage>
</organism>
<dbReference type="Gene3D" id="1.10.10.2910">
    <property type="match status" value="1"/>
</dbReference>
<dbReference type="EMBL" id="LN650648">
    <property type="protein sequence ID" value="CEI72517.1"/>
    <property type="molecule type" value="Genomic_DNA"/>
</dbReference>